<dbReference type="EMBL" id="JACDUR010000001">
    <property type="protein sequence ID" value="MBA2888709.1"/>
    <property type="molecule type" value="Genomic_DNA"/>
</dbReference>
<evidence type="ECO:0008006" key="3">
    <source>
        <dbReference type="Google" id="ProtNLM"/>
    </source>
</evidence>
<reference evidence="1 2" key="1">
    <citation type="submission" date="2020-07" db="EMBL/GenBank/DDBJ databases">
        <title>Genomic Encyclopedia of Type Strains, Phase IV (KMG-IV): sequencing the most valuable type-strain genomes for metagenomic binning, comparative biology and taxonomic classification.</title>
        <authorList>
            <person name="Goeker M."/>
        </authorList>
    </citation>
    <scope>NUCLEOTIDE SEQUENCE [LARGE SCALE GENOMIC DNA]</scope>
    <source>
        <strain evidence="1 2">DSM 45533</strain>
    </source>
</reference>
<evidence type="ECO:0000313" key="2">
    <source>
        <dbReference type="Proteomes" id="UP000530928"/>
    </source>
</evidence>
<dbReference type="AlphaFoldDB" id="A0A7W0CCM4"/>
<dbReference type="Proteomes" id="UP000530928">
    <property type="component" value="Unassembled WGS sequence"/>
</dbReference>
<comment type="caution">
    <text evidence="1">The sequence shown here is derived from an EMBL/GenBank/DDBJ whole genome shotgun (WGS) entry which is preliminary data.</text>
</comment>
<dbReference type="RefSeq" id="WP_181606976.1">
    <property type="nucleotide sequence ID" value="NZ_BAABAM010000001.1"/>
</dbReference>
<name>A0A7W0CCM4_9ACTN</name>
<organism evidence="1 2">
    <name type="scientific">Nonomuraea soli</name>
    <dbReference type="NCBI Taxonomy" id="1032476"/>
    <lineage>
        <taxon>Bacteria</taxon>
        <taxon>Bacillati</taxon>
        <taxon>Actinomycetota</taxon>
        <taxon>Actinomycetes</taxon>
        <taxon>Streptosporangiales</taxon>
        <taxon>Streptosporangiaceae</taxon>
        <taxon>Nonomuraea</taxon>
    </lineage>
</organism>
<keyword evidence="2" id="KW-1185">Reference proteome</keyword>
<proteinExistence type="predicted"/>
<protein>
    <recommendedName>
        <fullName evidence="3">DUF2867 domain-containing protein</fullName>
    </recommendedName>
</protein>
<evidence type="ECO:0000313" key="1">
    <source>
        <dbReference type="EMBL" id="MBA2888709.1"/>
    </source>
</evidence>
<accession>A0A7W0CCM4</accession>
<sequence length="173" mass="18978">MVHTQPDAAERHSIVIDAPPERVWAALKSFSARDLKIVKPLFVLRGLAALVRHGHLQRDLPAAFVPLTEIPGKELTSGIVGQWWKLGAARNVTIADAAAFEAFAEPGYAKGVFGFTLEDHAGRTKLTTETTVTATSPEARRAFLRYWRVIRPGSGLIRVMMLRRVKAIASGRA</sequence>
<gene>
    <name evidence="1" type="ORF">HNR30_000044</name>
</gene>
<dbReference type="SUPFAM" id="SSF55961">
    <property type="entry name" value="Bet v1-like"/>
    <property type="match status" value="1"/>
</dbReference>